<name>A0A0J7IEL4_9FLAO</name>
<reference evidence="1 2" key="1">
    <citation type="journal article" date="2013" name="Int. J. Syst. Evol. Microbiol.">
        <title>Chryseobacterium angstadtii sp. nov., isolated from a newt tank.</title>
        <authorList>
            <person name="Kirk K.E."/>
            <person name="Hoffman J.A."/>
            <person name="Smith K.A."/>
            <person name="Strahan B.L."/>
            <person name="Failor K.C."/>
            <person name="Krebs J.E."/>
            <person name="Gale A.N."/>
            <person name="Do T.D."/>
            <person name="Sontag T.C."/>
            <person name="Batties A.M."/>
            <person name="Mistiszyn K."/>
            <person name="Newman J.D."/>
        </authorList>
    </citation>
    <scope>NUCLEOTIDE SEQUENCE [LARGE SCALE GENOMIC DNA]</scope>
    <source>
        <strain evidence="1 2">KM</strain>
    </source>
</reference>
<dbReference type="STRING" id="558151.ACM46_09240"/>
<evidence type="ECO:0000313" key="2">
    <source>
        <dbReference type="Proteomes" id="UP000036261"/>
    </source>
</evidence>
<dbReference type="GeneID" id="56898636"/>
<dbReference type="AlphaFoldDB" id="A0A0J7IEL4"/>
<sequence length="82" mass="9510">MTQAELTENFKALMTINPPLKEIEELFFKAVNSGALDFEDEPQDSYRTAKIIYHAILCTMAAKWFPLAIENWKEAQNLKKFL</sequence>
<proteinExistence type="predicted"/>
<dbReference type="PATRIC" id="fig|558151.6.peg.1938"/>
<evidence type="ECO:0000313" key="1">
    <source>
        <dbReference type="EMBL" id="KMQ64449.1"/>
    </source>
</evidence>
<keyword evidence="2" id="KW-1185">Reference proteome</keyword>
<dbReference type="RefSeq" id="WP_048506365.1">
    <property type="nucleotide sequence ID" value="NZ_LFND01000003.1"/>
</dbReference>
<dbReference type="Proteomes" id="UP000036261">
    <property type="component" value="Unassembled WGS sequence"/>
</dbReference>
<accession>A0A0J7IEL4</accession>
<organism evidence="1 2">
    <name type="scientific">Chryseobacterium angstadtii</name>
    <dbReference type="NCBI Taxonomy" id="558151"/>
    <lineage>
        <taxon>Bacteria</taxon>
        <taxon>Pseudomonadati</taxon>
        <taxon>Bacteroidota</taxon>
        <taxon>Flavobacteriia</taxon>
        <taxon>Flavobacteriales</taxon>
        <taxon>Weeksellaceae</taxon>
        <taxon>Chryseobacterium group</taxon>
        <taxon>Chryseobacterium</taxon>
    </lineage>
</organism>
<protein>
    <submittedName>
        <fullName evidence="1">Uncharacterized protein</fullName>
    </submittedName>
</protein>
<dbReference type="EMBL" id="LFND01000003">
    <property type="protein sequence ID" value="KMQ64449.1"/>
    <property type="molecule type" value="Genomic_DNA"/>
</dbReference>
<gene>
    <name evidence="1" type="ORF">ACM46_09240</name>
</gene>
<dbReference type="OrthoDB" id="1265468at2"/>
<comment type="caution">
    <text evidence="1">The sequence shown here is derived from an EMBL/GenBank/DDBJ whole genome shotgun (WGS) entry which is preliminary data.</text>
</comment>